<dbReference type="SMART" id="SM00020">
    <property type="entry name" value="Tryp_SPc"/>
    <property type="match status" value="1"/>
</dbReference>
<proteinExistence type="inferred from homology"/>
<dbReference type="SUPFAM" id="SSF50494">
    <property type="entry name" value="Trypsin-like serine proteases"/>
    <property type="match status" value="1"/>
</dbReference>
<dbReference type="EMBL" id="MWQN01000002">
    <property type="protein sequence ID" value="OPC78847.1"/>
    <property type="molecule type" value="Genomic_DNA"/>
</dbReference>
<evidence type="ECO:0000313" key="6">
    <source>
        <dbReference type="Proteomes" id="UP000190037"/>
    </source>
</evidence>
<comment type="similarity">
    <text evidence="1">Belongs to the peptidase S1 family.</text>
</comment>
<dbReference type="InterPro" id="IPR018114">
    <property type="entry name" value="TRYPSIN_HIS"/>
</dbReference>
<evidence type="ECO:0000256" key="3">
    <source>
        <dbReference type="SAM" id="SignalP"/>
    </source>
</evidence>
<gene>
    <name evidence="5" type="ORF">B4N89_32445</name>
</gene>
<dbReference type="GO" id="GO:0006508">
    <property type="term" value="P:proteolysis"/>
    <property type="evidence" value="ECO:0007669"/>
    <property type="project" value="InterPro"/>
</dbReference>
<dbReference type="InterPro" id="IPR050430">
    <property type="entry name" value="Peptidase_S1"/>
</dbReference>
<feature type="domain" description="Peptidase S1" evidence="4">
    <location>
        <begin position="48"/>
        <end position="282"/>
    </location>
</feature>
<dbReference type="Pfam" id="PF00089">
    <property type="entry name" value="Trypsin"/>
    <property type="match status" value="1"/>
</dbReference>
<dbReference type="OrthoDB" id="3657335at2"/>
<reference evidence="5 6" key="1">
    <citation type="submission" date="2017-03" db="EMBL/GenBank/DDBJ databases">
        <title>Draft genome sequence of Streptomyces scabrisporus NF3, endophyte isolated from Amphipterygium adstringens.</title>
        <authorList>
            <person name="Vazquez M."/>
            <person name="Ceapa C.D."/>
            <person name="Rodriguez Luna D."/>
            <person name="Sanchez Esquivel S."/>
        </authorList>
    </citation>
    <scope>NUCLEOTIDE SEQUENCE [LARGE SCALE GENOMIC DNA]</scope>
    <source>
        <strain evidence="5 6">NF3</strain>
    </source>
</reference>
<evidence type="ECO:0000256" key="1">
    <source>
        <dbReference type="ARBA" id="ARBA00007664"/>
    </source>
</evidence>
<dbReference type="GO" id="GO:0004252">
    <property type="term" value="F:serine-type endopeptidase activity"/>
    <property type="evidence" value="ECO:0007669"/>
    <property type="project" value="InterPro"/>
</dbReference>
<dbReference type="CDD" id="cd00190">
    <property type="entry name" value="Tryp_SPc"/>
    <property type="match status" value="1"/>
</dbReference>
<dbReference type="STRING" id="159449.B4N89_32445"/>
<dbReference type="RefSeq" id="WP_078980051.1">
    <property type="nucleotide sequence ID" value="NZ_MWQN01000002.1"/>
</dbReference>
<evidence type="ECO:0000313" key="5">
    <source>
        <dbReference type="EMBL" id="OPC78847.1"/>
    </source>
</evidence>
<accession>A0A1T3NPN2</accession>
<dbReference type="Proteomes" id="UP000190037">
    <property type="component" value="Unassembled WGS sequence"/>
</dbReference>
<keyword evidence="3" id="KW-0732">Signal</keyword>
<dbReference type="PANTHER" id="PTHR24276:SF98">
    <property type="entry name" value="FI18310P1-RELATED"/>
    <property type="match status" value="1"/>
</dbReference>
<protein>
    <submittedName>
        <fullName evidence="5">Trypsin</fullName>
    </submittedName>
</protein>
<keyword evidence="2" id="KW-1015">Disulfide bond</keyword>
<dbReference type="AlphaFoldDB" id="A0A1T3NPN2"/>
<dbReference type="InterPro" id="IPR009003">
    <property type="entry name" value="Peptidase_S1_PA"/>
</dbReference>
<dbReference type="InterPro" id="IPR001254">
    <property type="entry name" value="Trypsin_dom"/>
</dbReference>
<evidence type="ECO:0000259" key="4">
    <source>
        <dbReference type="PROSITE" id="PS50240"/>
    </source>
</evidence>
<dbReference type="InterPro" id="IPR043504">
    <property type="entry name" value="Peptidase_S1_PA_chymotrypsin"/>
</dbReference>
<feature type="signal peptide" evidence="3">
    <location>
        <begin position="1"/>
        <end position="42"/>
    </location>
</feature>
<feature type="chain" id="PRO_5013182342" evidence="3">
    <location>
        <begin position="43"/>
        <end position="285"/>
    </location>
</feature>
<name>A0A1T3NPN2_9ACTN</name>
<organism evidence="5 6">
    <name type="scientific">Embleya scabrispora</name>
    <dbReference type="NCBI Taxonomy" id="159449"/>
    <lineage>
        <taxon>Bacteria</taxon>
        <taxon>Bacillati</taxon>
        <taxon>Actinomycetota</taxon>
        <taxon>Actinomycetes</taxon>
        <taxon>Kitasatosporales</taxon>
        <taxon>Streptomycetaceae</taxon>
        <taxon>Embleya</taxon>
    </lineage>
</organism>
<dbReference type="Gene3D" id="2.40.10.10">
    <property type="entry name" value="Trypsin-like serine proteases"/>
    <property type="match status" value="1"/>
</dbReference>
<dbReference type="PRINTS" id="PR00722">
    <property type="entry name" value="CHYMOTRYPSIN"/>
</dbReference>
<dbReference type="PROSITE" id="PS50240">
    <property type="entry name" value="TRYPSIN_DOM"/>
    <property type="match status" value="1"/>
</dbReference>
<dbReference type="PANTHER" id="PTHR24276">
    <property type="entry name" value="POLYSERASE-RELATED"/>
    <property type="match status" value="1"/>
</dbReference>
<dbReference type="InterPro" id="IPR001314">
    <property type="entry name" value="Peptidase_S1A"/>
</dbReference>
<evidence type="ECO:0000256" key="2">
    <source>
        <dbReference type="ARBA" id="ARBA00023157"/>
    </source>
</evidence>
<dbReference type="PROSITE" id="PS00134">
    <property type="entry name" value="TRYPSIN_HIS"/>
    <property type="match status" value="1"/>
</dbReference>
<sequence length="285" mass="30133">MRATTSRSTADTGSAPRRRRGLVAKALTATGAALVLGTTAFAGSAGAIVNGQDSTEKYQFMAYVPMKAAGVDAGCGATLIDRQWVLTAAHCVDRELPIELAGTVRIGSENRTQGGTVRKIDKIVMHPGYSQPAEEGGYNVNDLALIRLDRPVKEKPIKLAKQAGPVGTPTRLLGFGTIVDPDSLENAVFPNRLQQLDTRLGTSAECNGRTDGTRLCTVSRKLDAMACFGDSGGPQIQKNRAGRWELIGTTSGDGDGKPGCATGPGLYTNDTAYKSWIHKTIRGNK</sequence>
<comment type="caution">
    <text evidence="5">The sequence shown here is derived from an EMBL/GenBank/DDBJ whole genome shotgun (WGS) entry which is preliminary data.</text>
</comment>
<keyword evidence="6" id="KW-1185">Reference proteome</keyword>